<protein>
    <submittedName>
        <fullName evidence="1">Uncharacterized protein</fullName>
    </submittedName>
</protein>
<sequence length="214" mass="25321">MINKVSETKDIDQVYHLRYFLSDLSECLSHEHQQIIESGIENFVFSQQMKISKNEFNYLKENQGKLLSTKGFLFLNSLSTKLTTESIENKDLIDVVLQIECNLREMGNNHIFIDLTRSNEKEEVLFDLNTTFRLESIHQDKQTWSIKMMATNDGELIIKKYIEDTHRQIENVSISIIFGKLMCDMNKWNQLQKYFQYLLNDLSSNHEDLAWIEH</sequence>
<gene>
    <name evidence="1" type="ORF">OXD698_LOCUS48186</name>
</gene>
<organism evidence="1 2">
    <name type="scientific">Adineta steineri</name>
    <dbReference type="NCBI Taxonomy" id="433720"/>
    <lineage>
        <taxon>Eukaryota</taxon>
        <taxon>Metazoa</taxon>
        <taxon>Spiralia</taxon>
        <taxon>Gnathifera</taxon>
        <taxon>Rotifera</taxon>
        <taxon>Eurotatoria</taxon>
        <taxon>Bdelloidea</taxon>
        <taxon>Adinetida</taxon>
        <taxon>Adinetidae</taxon>
        <taxon>Adineta</taxon>
    </lineage>
</organism>
<dbReference type="Proteomes" id="UP000663844">
    <property type="component" value="Unassembled WGS sequence"/>
</dbReference>
<accession>A0A820KE01</accession>
<evidence type="ECO:0000313" key="1">
    <source>
        <dbReference type="EMBL" id="CAF4340152.1"/>
    </source>
</evidence>
<comment type="caution">
    <text evidence="1">The sequence shown here is derived from an EMBL/GenBank/DDBJ whole genome shotgun (WGS) entry which is preliminary data.</text>
</comment>
<reference evidence="1" key="1">
    <citation type="submission" date="2021-02" db="EMBL/GenBank/DDBJ databases">
        <authorList>
            <person name="Nowell W R."/>
        </authorList>
    </citation>
    <scope>NUCLEOTIDE SEQUENCE</scope>
</reference>
<feature type="non-terminal residue" evidence="1">
    <location>
        <position position="214"/>
    </location>
</feature>
<evidence type="ECO:0000313" key="2">
    <source>
        <dbReference type="Proteomes" id="UP000663844"/>
    </source>
</evidence>
<dbReference type="SUPFAM" id="SSF56399">
    <property type="entry name" value="ADP-ribosylation"/>
    <property type="match status" value="1"/>
</dbReference>
<name>A0A820KE01_9BILA</name>
<dbReference type="Gene3D" id="3.90.176.10">
    <property type="entry name" value="Toxin ADP-ribosyltransferase, Chain A, domain 1"/>
    <property type="match status" value="1"/>
</dbReference>
<proteinExistence type="predicted"/>
<dbReference type="AlphaFoldDB" id="A0A820KE01"/>
<dbReference type="EMBL" id="CAJOAZ010019801">
    <property type="protein sequence ID" value="CAF4340152.1"/>
    <property type="molecule type" value="Genomic_DNA"/>
</dbReference>